<keyword evidence="2" id="KW-1185">Reference proteome</keyword>
<name>A0ABQ3BMR5_9ACTN</name>
<comment type="caution">
    <text evidence="1">The sequence shown here is derived from an EMBL/GenBank/DDBJ whole genome shotgun (WGS) entry which is preliminary data.</text>
</comment>
<reference evidence="2" key="1">
    <citation type="journal article" date="2019" name="Int. J. Syst. Evol. Microbiol.">
        <title>The Global Catalogue of Microorganisms (GCM) 10K type strain sequencing project: providing services to taxonomists for standard genome sequencing and annotation.</title>
        <authorList>
            <consortium name="The Broad Institute Genomics Platform"/>
            <consortium name="The Broad Institute Genome Sequencing Center for Infectious Disease"/>
            <person name="Wu L."/>
            <person name="Ma J."/>
        </authorList>
    </citation>
    <scope>NUCLEOTIDE SEQUENCE [LARGE SCALE GENOMIC DNA]</scope>
    <source>
        <strain evidence="2">JCM 4602</strain>
    </source>
</reference>
<evidence type="ECO:0000313" key="1">
    <source>
        <dbReference type="EMBL" id="GGZ51924.1"/>
    </source>
</evidence>
<sequence length="49" mass="5580">MMTIKVYEVNRDGVTRVVREEAEVVPLERPEASHQFPACTCSLCQETAR</sequence>
<dbReference type="EMBL" id="BMUW01000004">
    <property type="protein sequence ID" value="GGZ51924.1"/>
    <property type="molecule type" value="Genomic_DNA"/>
</dbReference>
<proteinExistence type="predicted"/>
<evidence type="ECO:0000313" key="2">
    <source>
        <dbReference type="Proteomes" id="UP000624183"/>
    </source>
</evidence>
<dbReference type="Proteomes" id="UP000624183">
    <property type="component" value="Unassembled WGS sequence"/>
</dbReference>
<accession>A0ABQ3BMR5</accession>
<protein>
    <submittedName>
        <fullName evidence="1">Uncharacterized protein</fullName>
    </submittedName>
</protein>
<gene>
    <name evidence="1" type="ORF">GCM10010328_28300</name>
</gene>
<organism evidence="1 2">
    <name type="scientific">Streptomyces rubiginosohelvolus</name>
    <dbReference type="NCBI Taxonomy" id="67362"/>
    <lineage>
        <taxon>Bacteria</taxon>
        <taxon>Bacillati</taxon>
        <taxon>Actinomycetota</taxon>
        <taxon>Actinomycetes</taxon>
        <taxon>Kitasatosporales</taxon>
        <taxon>Streptomycetaceae</taxon>
        <taxon>Streptomyces</taxon>
    </lineage>
</organism>